<protein>
    <recommendedName>
        <fullName evidence="3 12">Protein-export membrane protein SecG</fullName>
    </recommendedName>
</protein>
<proteinExistence type="inferred from homology"/>
<gene>
    <name evidence="13" type="ORF">phytr_2960</name>
</gene>
<dbReference type="GO" id="GO:0043952">
    <property type="term" value="P:protein transport by the Sec complex"/>
    <property type="evidence" value="ECO:0007669"/>
    <property type="project" value="TreeGrafter"/>
</dbReference>
<evidence type="ECO:0000256" key="8">
    <source>
        <dbReference type="ARBA" id="ARBA00022989"/>
    </source>
</evidence>
<dbReference type="InterPro" id="IPR004692">
    <property type="entry name" value="SecG"/>
</dbReference>
<evidence type="ECO:0000256" key="10">
    <source>
        <dbReference type="ARBA" id="ARBA00023136"/>
    </source>
</evidence>
<keyword evidence="5 12" id="KW-1003">Cell membrane</keyword>
<feature type="transmembrane region" description="Helical" evidence="12">
    <location>
        <begin position="51"/>
        <end position="71"/>
    </location>
</feature>
<evidence type="ECO:0000256" key="11">
    <source>
        <dbReference type="ARBA" id="ARBA00025182"/>
    </source>
</evidence>
<comment type="function">
    <text evidence="11 12">Involved in protein export. Participates in an early event of protein translocation.</text>
</comment>
<comment type="subcellular location">
    <subcellularLocation>
        <location evidence="1 12">Cell membrane</location>
        <topology evidence="1 12">Multi-pass membrane protein</topology>
    </subcellularLocation>
</comment>
<sequence>MINILLFVHILVGILLIISILLQKTSSDSIANLAGGQHGLMSPKGVASFLTKTTTILATVFMVNAIILGNLSTTKPKNIFDEKVKTEKAKIPIAE</sequence>
<keyword evidence="7 12" id="KW-0653">Protein transport</keyword>
<dbReference type="Pfam" id="PF03840">
    <property type="entry name" value="SecG"/>
    <property type="match status" value="1"/>
</dbReference>
<dbReference type="AlphaFoldDB" id="A0A2P1P7L2"/>
<dbReference type="GO" id="GO:0005886">
    <property type="term" value="C:plasma membrane"/>
    <property type="evidence" value="ECO:0007669"/>
    <property type="project" value="UniProtKB-SubCell"/>
</dbReference>
<dbReference type="GO" id="GO:0065002">
    <property type="term" value="P:intracellular protein transmembrane transport"/>
    <property type="evidence" value="ECO:0007669"/>
    <property type="project" value="TreeGrafter"/>
</dbReference>
<dbReference type="PANTHER" id="PTHR34182:SF1">
    <property type="entry name" value="PROTEIN-EXPORT MEMBRANE PROTEIN SECG"/>
    <property type="match status" value="1"/>
</dbReference>
<keyword evidence="10 12" id="KW-0472">Membrane</keyword>
<reference evidence="13 14" key="1">
    <citation type="submission" date="2018-03" db="EMBL/GenBank/DDBJ databases">
        <title>A gene transfer event suggests a long-term partnership between eustigmatophyte algae and a novel lineage of endosymbiotic bacteria.</title>
        <authorList>
            <person name="Yurchenko T."/>
            <person name="Sevcikova T."/>
            <person name="Pribyl P."/>
            <person name="El Karkouri K."/>
            <person name="Klimes V."/>
            <person name="Amaral R."/>
            <person name="Zbrankova V."/>
            <person name="Kim E."/>
            <person name="Raoult D."/>
            <person name="Santos L.M.A."/>
            <person name="Elias M."/>
        </authorList>
    </citation>
    <scope>NUCLEOTIDE SEQUENCE [LARGE SCALE GENOMIC DNA]</scope>
    <source>
        <strain evidence="13">CCALA 838</strain>
    </source>
</reference>
<organism evidence="13 14">
    <name type="scientific">Candidatus Phycorickettsia trachydisci</name>
    <dbReference type="NCBI Taxonomy" id="2115978"/>
    <lineage>
        <taxon>Bacteria</taxon>
        <taxon>Pseudomonadati</taxon>
        <taxon>Pseudomonadota</taxon>
        <taxon>Alphaproteobacteria</taxon>
        <taxon>Rickettsiales</taxon>
        <taxon>Rickettsiaceae</taxon>
        <taxon>Candidatus Phycorickettsia</taxon>
    </lineage>
</organism>
<accession>A0A2P1P7L2</accession>
<keyword evidence="4 12" id="KW-0813">Transport</keyword>
<evidence type="ECO:0000313" key="14">
    <source>
        <dbReference type="Proteomes" id="UP000241762"/>
    </source>
</evidence>
<dbReference type="PANTHER" id="PTHR34182">
    <property type="entry name" value="PROTEIN-EXPORT MEMBRANE PROTEIN SECG"/>
    <property type="match status" value="1"/>
</dbReference>
<dbReference type="PRINTS" id="PR01651">
    <property type="entry name" value="SECGEXPORT"/>
</dbReference>
<dbReference type="EMBL" id="CP027845">
    <property type="protein sequence ID" value="AVP87252.1"/>
    <property type="molecule type" value="Genomic_DNA"/>
</dbReference>
<evidence type="ECO:0000256" key="6">
    <source>
        <dbReference type="ARBA" id="ARBA00022692"/>
    </source>
</evidence>
<comment type="caution">
    <text evidence="12">Lacks conserved residue(s) required for the propagation of feature annotation.</text>
</comment>
<evidence type="ECO:0000256" key="4">
    <source>
        <dbReference type="ARBA" id="ARBA00022448"/>
    </source>
</evidence>
<evidence type="ECO:0000256" key="9">
    <source>
        <dbReference type="ARBA" id="ARBA00023010"/>
    </source>
</evidence>
<keyword evidence="14" id="KW-1185">Reference proteome</keyword>
<keyword evidence="8 12" id="KW-1133">Transmembrane helix</keyword>
<evidence type="ECO:0000313" key="13">
    <source>
        <dbReference type="EMBL" id="AVP87252.1"/>
    </source>
</evidence>
<dbReference type="Proteomes" id="UP000241762">
    <property type="component" value="Chromosome"/>
</dbReference>
<keyword evidence="9 12" id="KW-0811">Translocation</keyword>
<keyword evidence="6 12" id="KW-0812">Transmembrane</keyword>
<dbReference type="NCBIfam" id="TIGR00810">
    <property type="entry name" value="secG"/>
    <property type="match status" value="1"/>
</dbReference>
<dbReference type="GO" id="GO:0015450">
    <property type="term" value="F:protein-transporting ATPase activity"/>
    <property type="evidence" value="ECO:0007669"/>
    <property type="project" value="UniProtKB-UniRule"/>
</dbReference>
<evidence type="ECO:0000256" key="12">
    <source>
        <dbReference type="RuleBase" id="RU365087"/>
    </source>
</evidence>
<evidence type="ECO:0000256" key="5">
    <source>
        <dbReference type="ARBA" id="ARBA00022475"/>
    </source>
</evidence>
<dbReference type="GO" id="GO:0009306">
    <property type="term" value="P:protein secretion"/>
    <property type="evidence" value="ECO:0007669"/>
    <property type="project" value="UniProtKB-UniRule"/>
</dbReference>
<evidence type="ECO:0000256" key="2">
    <source>
        <dbReference type="ARBA" id="ARBA00008445"/>
    </source>
</evidence>
<evidence type="ECO:0000256" key="7">
    <source>
        <dbReference type="ARBA" id="ARBA00022927"/>
    </source>
</evidence>
<comment type="similarity">
    <text evidence="2 12">Belongs to the SecG family.</text>
</comment>
<dbReference type="OrthoDB" id="7366942at2"/>
<evidence type="ECO:0000256" key="3">
    <source>
        <dbReference type="ARBA" id="ARBA00017876"/>
    </source>
</evidence>
<dbReference type="KEGG" id="ptc:phytr_2960"/>
<evidence type="ECO:0000256" key="1">
    <source>
        <dbReference type="ARBA" id="ARBA00004651"/>
    </source>
</evidence>
<name>A0A2P1P7L2_9RICK</name>
<dbReference type="RefSeq" id="WP_106874120.1">
    <property type="nucleotide sequence ID" value="NZ_CP027845.1"/>
</dbReference>